<dbReference type="Pfam" id="PF00701">
    <property type="entry name" value="DHDPS"/>
    <property type="match status" value="1"/>
</dbReference>
<dbReference type="PRINTS" id="PR00146">
    <property type="entry name" value="DHPICSNTHASE"/>
</dbReference>
<dbReference type="AlphaFoldDB" id="A0A940S7K9"/>
<dbReference type="CDD" id="cd00408">
    <property type="entry name" value="DHDPS-like"/>
    <property type="match status" value="1"/>
</dbReference>
<comment type="similarity">
    <text evidence="1 3">Belongs to the DapA family.</text>
</comment>
<dbReference type="SMART" id="SM01130">
    <property type="entry name" value="DHDPS"/>
    <property type="match status" value="1"/>
</dbReference>
<proteinExistence type="inferred from homology"/>
<keyword evidence="7" id="KW-1185">Reference proteome</keyword>
<evidence type="ECO:0000256" key="3">
    <source>
        <dbReference type="PIRNR" id="PIRNR001365"/>
    </source>
</evidence>
<feature type="active site" description="Proton donor/acceptor" evidence="4">
    <location>
        <position position="142"/>
    </location>
</feature>
<keyword evidence="2 3" id="KW-0456">Lyase</keyword>
<accession>A0A940S7K9</accession>
<sequence length="305" mass="33233">MPKLFHPAEITGILPPLVTPLAEDESIDERALRAAARFMLRQGVHGLVVGGSSGEGFNLSTDELRRLTATVAEEMDGTRPLIAGVIANSTRDAIEKARAVADLGVSALQLTPVHYIYRTDEEEMIRHFREVYDAAGVPIIVYNVIPWNYLSPKLILRMMREEPGVIGVKQSAGDLKMLADLLLEAGPNDRIYAAIDALLYPSMSLGAHGVISMLASAAPRQCLEMWNAVQAGDTARAQVLHRRMLRLWNAIFADNRIATAKYALSLQGMEVGTCRRPTKPATPAQQAAIRAAVEALQDETVEEAA</sequence>
<dbReference type="SUPFAM" id="SSF51569">
    <property type="entry name" value="Aldolase"/>
    <property type="match status" value="1"/>
</dbReference>
<dbReference type="InterPro" id="IPR013785">
    <property type="entry name" value="Aldolase_TIM"/>
</dbReference>
<dbReference type="RefSeq" id="WP_209375842.1">
    <property type="nucleotide sequence ID" value="NZ_JAGIZA010000014.1"/>
</dbReference>
<dbReference type="Gene3D" id="3.20.20.70">
    <property type="entry name" value="Aldolase class I"/>
    <property type="match status" value="1"/>
</dbReference>
<dbReference type="Proteomes" id="UP000677537">
    <property type="component" value="Unassembled WGS sequence"/>
</dbReference>
<feature type="binding site" evidence="5">
    <location>
        <position position="211"/>
    </location>
    <ligand>
        <name>pyruvate</name>
        <dbReference type="ChEBI" id="CHEBI:15361"/>
    </ligand>
</feature>
<evidence type="ECO:0000256" key="1">
    <source>
        <dbReference type="ARBA" id="ARBA00007592"/>
    </source>
</evidence>
<organism evidence="6 7">
    <name type="scientific">Roseomonas indoligenes</name>
    <dbReference type="NCBI Taxonomy" id="2820811"/>
    <lineage>
        <taxon>Bacteria</taxon>
        <taxon>Pseudomonadati</taxon>
        <taxon>Pseudomonadota</taxon>
        <taxon>Alphaproteobacteria</taxon>
        <taxon>Acetobacterales</taxon>
        <taxon>Roseomonadaceae</taxon>
        <taxon>Roseomonas</taxon>
    </lineage>
</organism>
<dbReference type="GO" id="GO:0008840">
    <property type="term" value="F:4-hydroxy-tetrahydrodipicolinate synthase activity"/>
    <property type="evidence" value="ECO:0007669"/>
    <property type="project" value="TreeGrafter"/>
</dbReference>
<dbReference type="EMBL" id="JAGIZA010000014">
    <property type="protein sequence ID" value="MBP0495040.1"/>
    <property type="molecule type" value="Genomic_DNA"/>
</dbReference>
<dbReference type="PANTHER" id="PTHR12128">
    <property type="entry name" value="DIHYDRODIPICOLINATE SYNTHASE"/>
    <property type="match status" value="1"/>
</dbReference>
<dbReference type="PANTHER" id="PTHR12128:SF66">
    <property type="entry name" value="4-HYDROXY-2-OXOGLUTARATE ALDOLASE, MITOCHONDRIAL"/>
    <property type="match status" value="1"/>
</dbReference>
<dbReference type="PIRSF" id="PIRSF001365">
    <property type="entry name" value="DHDPS"/>
    <property type="match status" value="1"/>
</dbReference>
<gene>
    <name evidence="6" type="ORF">J5Y10_19815</name>
</gene>
<dbReference type="InterPro" id="IPR002220">
    <property type="entry name" value="DapA-like"/>
</dbReference>
<evidence type="ECO:0000256" key="2">
    <source>
        <dbReference type="ARBA" id="ARBA00023239"/>
    </source>
</evidence>
<protein>
    <submittedName>
        <fullName evidence="6">Dihydrodipicolinate synthase family protein</fullName>
    </submittedName>
</protein>
<evidence type="ECO:0000313" key="6">
    <source>
        <dbReference type="EMBL" id="MBP0495040.1"/>
    </source>
</evidence>
<evidence type="ECO:0000256" key="5">
    <source>
        <dbReference type="PIRSR" id="PIRSR001365-2"/>
    </source>
</evidence>
<evidence type="ECO:0000313" key="7">
    <source>
        <dbReference type="Proteomes" id="UP000677537"/>
    </source>
</evidence>
<feature type="active site" description="Schiff-base intermediate with substrate" evidence="4">
    <location>
        <position position="169"/>
    </location>
</feature>
<evidence type="ECO:0000256" key="4">
    <source>
        <dbReference type="PIRSR" id="PIRSR001365-1"/>
    </source>
</evidence>
<name>A0A940S7K9_9PROT</name>
<reference evidence="6" key="1">
    <citation type="submission" date="2021-03" db="EMBL/GenBank/DDBJ databases">
        <authorList>
            <person name="So Y."/>
        </authorList>
    </citation>
    <scope>NUCLEOTIDE SEQUENCE</scope>
    <source>
        <strain evidence="6">SG15</strain>
    </source>
</reference>
<comment type="caution">
    <text evidence="6">The sequence shown here is derived from an EMBL/GenBank/DDBJ whole genome shotgun (WGS) entry which is preliminary data.</text>
</comment>